<dbReference type="EMBL" id="JACHMV010000001">
    <property type="protein sequence ID" value="MBB4773312.1"/>
    <property type="molecule type" value="Genomic_DNA"/>
</dbReference>
<dbReference type="Proteomes" id="UP001501427">
    <property type="component" value="Unassembled WGS sequence"/>
</dbReference>
<evidence type="ECO:0000313" key="5">
    <source>
        <dbReference type="Proteomes" id="UP001501427"/>
    </source>
</evidence>
<dbReference type="RefSeq" id="WP_184881336.1">
    <property type="nucleotide sequence ID" value="NZ_BAAAHD010000027.1"/>
</dbReference>
<name>A0A7W7IA23_9ACTN</name>
<feature type="transmembrane region" description="Helical" evidence="1">
    <location>
        <begin position="6"/>
        <end position="22"/>
    </location>
</feature>
<reference evidence="2 5" key="1">
    <citation type="journal article" date="2019" name="Int. J. Syst. Evol. Microbiol.">
        <title>The Global Catalogue of Microorganisms (GCM) 10K type strain sequencing project: providing services to taxonomists for standard genome sequencing and annotation.</title>
        <authorList>
            <consortium name="The Broad Institute Genomics Platform"/>
            <consortium name="The Broad Institute Genome Sequencing Center for Infectious Disease"/>
            <person name="Wu L."/>
            <person name="Ma J."/>
        </authorList>
    </citation>
    <scope>NUCLEOTIDE SEQUENCE [LARGE SCALE GENOMIC DNA]</scope>
    <source>
        <strain evidence="2 5">JCM 10667</strain>
    </source>
</reference>
<keyword evidence="1" id="KW-0812">Transmembrane</keyword>
<evidence type="ECO:0000313" key="4">
    <source>
        <dbReference type="Proteomes" id="UP000549343"/>
    </source>
</evidence>
<evidence type="ECO:0000313" key="3">
    <source>
        <dbReference type="EMBL" id="MBB4773312.1"/>
    </source>
</evidence>
<dbReference type="Proteomes" id="UP000549343">
    <property type="component" value="Unassembled WGS sequence"/>
</dbReference>
<reference evidence="2" key="3">
    <citation type="submission" date="2023-12" db="EMBL/GenBank/DDBJ databases">
        <authorList>
            <person name="Sun Q."/>
            <person name="Inoue M."/>
        </authorList>
    </citation>
    <scope>NUCLEOTIDE SEQUENCE</scope>
    <source>
        <strain evidence="2">JCM 10667</strain>
    </source>
</reference>
<keyword evidence="1" id="KW-0472">Membrane</keyword>
<protein>
    <recommendedName>
        <fullName evidence="6">DUF3592 domain-containing protein</fullName>
    </recommendedName>
</protein>
<sequence length="132" mass="13868">MGNLIGVLLGAAVFCGGVYEMVKRLRLQRRMLRATGVFVGRDEVMGPGGPSTTSRVGRFRFTTPQGRQVEAASSLYSFPGPKPGRPVTVVYDPAGPEETAERLGVHYLQLLAVGPLLMAVGAAVVAVNAAAL</sequence>
<organism evidence="3 4">
    <name type="scientific">Actinomadura livida</name>
    <dbReference type="NCBI Taxonomy" id="79909"/>
    <lineage>
        <taxon>Bacteria</taxon>
        <taxon>Bacillati</taxon>
        <taxon>Actinomycetota</taxon>
        <taxon>Actinomycetes</taxon>
        <taxon>Streptosporangiales</taxon>
        <taxon>Thermomonosporaceae</taxon>
        <taxon>Actinomadura</taxon>
    </lineage>
</organism>
<feature type="transmembrane region" description="Helical" evidence="1">
    <location>
        <begin position="110"/>
        <end position="131"/>
    </location>
</feature>
<evidence type="ECO:0000256" key="1">
    <source>
        <dbReference type="SAM" id="Phobius"/>
    </source>
</evidence>
<keyword evidence="1" id="KW-1133">Transmembrane helix</keyword>
<gene>
    <name evidence="3" type="ORF">F4557_001730</name>
    <name evidence="2" type="ORF">GCM10009546_35660</name>
</gene>
<evidence type="ECO:0008006" key="6">
    <source>
        <dbReference type="Google" id="ProtNLM"/>
    </source>
</evidence>
<proteinExistence type="predicted"/>
<accession>A0A7W7IA23</accession>
<dbReference type="AlphaFoldDB" id="A0A7W7IA23"/>
<evidence type="ECO:0000313" key="2">
    <source>
        <dbReference type="EMBL" id="GAA0569722.1"/>
    </source>
</evidence>
<keyword evidence="5" id="KW-1185">Reference proteome</keyword>
<dbReference type="EMBL" id="BAAAHD010000027">
    <property type="protein sequence ID" value="GAA0569722.1"/>
    <property type="molecule type" value="Genomic_DNA"/>
</dbReference>
<reference evidence="3 4" key="2">
    <citation type="submission" date="2020-08" db="EMBL/GenBank/DDBJ databases">
        <title>Sequencing the genomes of 1000 actinobacteria strains.</title>
        <authorList>
            <person name="Klenk H.-P."/>
        </authorList>
    </citation>
    <scope>NUCLEOTIDE SEQUENCE [LARGE SCALE GENOMIC DNA]</scope>
    <source>
        <strain evidence="3 4">DSM 44772</strain>
    </source>
</reference>
<comment type="caution">
    <text evidence="3">The sequence shown here is derived from an EMBL/GenBank/DDBJ whole genome shotgun (WGS) entry which is preliminary data.</text>
</comment>